<dbReference type="GO" id="GO:0016151">
    <property type="term" value="F:nickel cation binding"/>
    <property type="evidence" value="ECO:0007669"/>
    <property type="project" value="InterPro"/>
</dbReference>
<feature type="binding site" evidence="2">
    <location>
        <position position="68"/>
    </location>
    <ligand>
        <name>Fe cation</name>
        <dbReference type="ChEBI" id="CHEBI:24875"/>
    </ligand>
</feature>
<evidence type="ECO:0000256" key="1">
    <source>
        <dbReference type="ARBA" id="ARBA00023002"/>
    </source>
</evidence>
<evidence type="ECO:0000313" key="4">
    <source>
        <dbReference type="EMBL" id="NVO67824.1"/>
    </source>
</evidence>
<evidence type="ECO:0000313" key="5">
    <source>
        <dbReference type="Proteomes" id="UP000570823"/>
    </source>
</evidence>
<dbReference type="AlphaFoldDB" id="A0A7K4HRB0"/>
<dbReference type="Gene3D" id="1.10.645.10">
    <property type="entry name" value="Cytochrome-c3 Hydrogenase, chain B"/>
    <property type="match status" value="1"/>
</dbReference>
<keyword evidence="1" id="KW-0560">Oxidoreductase</keyword>
<dbReference type="SUPFAM" id="SSF56762">
    <property type="entry name" value="HydB/Nqo4-like"/>
    <property type="match status" value="1"/>
</dbReference>
<evidence type="ECO:0000256" key="2">
    <source>
        <dbReference type="PIRSR" id="PIRSR601501-1"/>
    </source>
</evidence>
<evidence type="ECO:0000259" key="3">
    <source>
        <dbReference type="Pfam" id="PF00346"/>
    </source>
</evidence>
<dbReference type="Proteomes" id="UP000570823">
    <property type="component" value="Unassembled WGS sequence"/>
</dbReference>
<feature type="domain" description="NADH-quinone oxidoreductase subunit D" evidence="3">
    <location>
        <begin position="287"/>
        <end position="359"/>
    </location>
</feature>
<feature type="binding site" evidence="2">
    <location>
        <position position="353"/>
    </location>
    <ligand>
        <name>Ni(2+)</name>
        <dbReference type="ChEBI" id="CHEBI:49786"/>
    </ligand>
</feature>
<keyword evidence="2" id="KW-0479">Metal-binding</keyword>
<dbReference type="GO" id="GO:0051287">
    <property type="term" value="F:NAD binding"/>
    <property type="evidence" value="ECO:0007669"/>
    <property type="project" value="InterPro"/>
</dbReference>
<keyword evidence="2" id="KW-0408">Iron</keyword>
<proteinExistence type="predicted"/>
<dbReference type="EMBL" id="JABXWR010000001">
    <property type="protein sequence ID" value="NVO67824.1"/>
    <property type="molecule type" value="Genomic_DNA"/>
</dbReference>
<feature type="binding site" evidence="2">
    <location>
        <position position="65"/>
    </location>
    <ligand>
        <name>Ni(2+)</name>
        <dbReference type="ChEBI" id="CHEBI:49786"/>
    </ligand>
</feature>
<dbReference type="InterPro" id="IPR052197">
    <property type="entry name" value="ComplexI_49kDa-like"/>
</dbReference>
<dbReference type="PROSITE" id="PS00507">
    <property type="entry name" value="NI_HGENASE_L_1"/>
    <property type="match status" value="1"/>
</dbReference>
<feature type="binding site" evidence="2">
    <location>
        <position position="46"/>
    </location>
    <ligand>
        <name>Mg(2+)</name>
        <dbReference type="ChEBI" id="CHEBI:18420"/>
    </ligand>
</feature>
<keyword evidence="2" id="KW-0460">Magnesium</keyword>
<dbReference type="Pfam" id="PF00374">
    <property type="entry name" value="NiFeSe_Hases"/>
    <property type="match status" value="1"/>
</dbReference>
<sequence length="359" mass="40011">MSKEIVMPFGPQHPVLPEPIHLDLVIEDEKVKEALPSIGYIHRGLETLVEKREFPEYVYIAERICGICSFIHGATYCQGVETVMNVEVPERALYLRTIWSEYSRIHSHLLWLGLFADGMGFENLFMDAWRLREYILDDLEATTGGRVIQGSCKVGGVRRDIDAEKLDEMSNGLNGFRKELADMTNVFLNDSSVKSRLKNVGILSKEDAYADGAVGPVLRASGVASDARMLGYAAYDRLHFTPVVEDGCDCYARCAVRAKEMHASIDIIKEAIQKIPDGPIEVKVTGKPDGEYFARAEQPRGEVVHYVKGNGTRNLVRHRVRTPTITNIPPMVKMLAGCELADVPIIVLSIDPCIGCCER</sequence>
<dbReference type="PANTHER" id="PTHR43485:SF1">
    <property type="entry name" value="FORMATE HYDROGENLYASE SUBUNIT 5-RELATED"/>
    <property type="match status" value="1"/>
</dbReference>
<dbReference type="GO" id="GO:0016651">
    <property type="term" value="F:oxidoreductase activity, acting on NAD(P)H"/>
    <property type="evidence" value="ECO:0007669"/>
    <property type="project" value="InterPro"/>
</dbReference>
<dbReference type="OrthoDB" id="43567at2157"/>
<organism evidence="4 5">
    <name type="scientific">Methanofollis tationis</name>
    <dbReference type="NCBI Taxonomy" id="81417"/>
    <lineage>
        <taxon>Archaea</taxon>
        <taxon>Methanobacteriati</taxon>
        <taxon>Methanobacteriota</taxon>
        <taxon>Stenosarchaea group</taxon>
        <taxon>Methanomicrobia</taxon>
        <taxon>Methanomicrobiales</taxon>
        <taxon>Methanomicrobiaceae</taxon>
        <taxon>Methanofollis</taxon>
    </lineage>
</organism>
<name>A0A7K4HRB0_9EURY</name>
<dbReference type="InterPro" id="IPR001135">
    <property type="entry name" value="NADH_Q_OxRdtase_suD"/>
</dbReference>
<dbReference type="RefSeq" id="WP_176789433.1">
    <property type="nucleotide sequence ID" value="NZ_JABXWR010000001.1"/>
</dbReference>
<reference evidence="4 5" key="1">
    <citation type="submission" date="2020-06" db="EMBL/GenBank/DDBJ databases">
        <title>Methanofollis fontis sp. nov., a methanogen isolated from marine sediments near a cold seep at Four-Way Closure Ridge offshore southwestern Taiwan.</title>
        <authorList>
            <person name="Chen S.-C."/>
            <person name="Teng N.-H."/>
            <person name="Lin Y.-S."/>
            <person name="Lai M.-C."/>
            <person name="Chen H.-H."/>
            <person name="Wang C.-C."/>
        </authorList>
    </citation>
    <scope>NUCLEOTIDE SEQUENCE [LARGE SCALE GENOMIC DNA]</scope>
    <source>
        <strain evidence="4 5">DSM 2702</strain>
    </source>
</reference>
<comment type="cofactor">
    <cofactor evidence="2">
        <name>Fe cation</name>
        <dbReference type="ChEBI" id="CHEBI:24875"/>
    </cofactor>
</comment>
<dbReference type="InterPro" id="IPR029014">
    <property type="entry name" value="NiFe-Hase_large"/>
</dbReference>
<dbReference type="GO" id="GO:0048038">
    <property type="term" value="F:quinone binding"/>
    <property type="evidence" value="ECO:0007669"/>
    <property type="project" value="InterPro"/>
</dbReference>
<dbReference type="Pfam" id="PF00346">
    <property type="entry name" value="Complex1_49kDa"/>
    <property type="match status" value="2"/>
</dbReference>
<keyword evidence="5" id="KW-1185">Reference proteome</keyword>
<dbReference type="PANTHER" id="PTHR43485">
    <property type="entry name" value="HYDROGENASE-4 COMPONENT G"/>
    <property type="match status" value="1"/>
</dbReference>
<comment type="caution">
    <text evidence="4">The sequence shown here is derived from an EMBL/GenBank/DDBJ whole genome shotgun (WGS) entry which is preliminary data.</text>
</comment>
<dbReference type="InterPro" id="IPR018194">
    <property type="entry name" value="Ni-dep_hyd_lsu_Ni_BS"/>
</dbReference>
<comment type="cofactor">
    <cofactor evidence="2">
        <name>Ni(2+)</name>
        <dbReference type="ChEBI" id="CHEBI:49786"/>
    </cofactor>
</comment>
<protein>
    <submittedName>
        <fullName evidence="4">Nickel-dependent hydrogenase large subunit</fullName>
    </submittedName>
</protein>
<feature type="binding site" evidence="2">
    <location>
        <position position="320"/>
    </location>
    <ligand>
        <name>Mg(2+)</name>
        <dbReference type="ChEBI" id="CHEBI:18420"/>
    </ligand>
</feature>
<feature type="domain" description="NADH-quinone oxidoreductase subunit D" evidence="3">
    <location>
        <begin position="120"/>
        <end position="283"/>
    </location>
</feature>
<feature type="binding site" evidence="2">
    <location>
        <position position="68"/>
    </location>
    <ligand>
        <name>Ni(2+)</name>
        <dbReference type="ChEBI" id="CHEBI:49786"/>
    </ligand>
</feature>
<accession>A0A7K4HRB0</accession>
<gene>
    <name evidence="4" type="ORF">HWN36_11035</name>
</gene>
<keyword evidence="2" id="KW-0533">Nickel</keyword>
<dbReference type="GO" id="GO:0008901">
    <property type="term" value="F:ferredoxin hydrogenase activity"/>
    <property type="evidence" value="ECO:0007669"/>
    <property type="project" value="InterPro"/>
</dbReference>
<feature type="binding site" evidence="2">
    <location>
        <position position="356"/>
    </location>
    <ligand>
        <name>Fe cation</name>
        <dbReference type="ChEBI" id="CHEBI:24875"/>
    </ligand>
</feature>
<dbReference type="InterPro" id="IPR001501">
    <property type="entry name" value="Ni-dep_hyd_lsu"/>
</dbReference>